<name>A0ACC5RFM2_9HYPH</name>
<proteinExistence type="predicted"/>
<accession>A0ACC5RFM2</accession>
<keyword evidence="2" id="KW-1185">Reference proteome</keyword>
<keyword evidence="1" id="KW-0808">Transferase</keyword>
<reference evidence="1" key="1">
    <citation type="submission" date="2021-01" db="EMBL/GenBank/DDBJ databases">
        <authorList>
            <person name="Sun Q."/>
        </authorList>
    </citation>
    <scope>NUCLEOTIDE SEQUENCE</scope>
    <source>
        <strain evidence="1">YIM B02566</strain>
    </source>
</reference>
<keyword evidence="1" id="KW-0489">Methyltransferase</keyword>
<protein>
    <submittedName>
        <fullName evidence="1">Methyltransferase</fullName>
    </submittedName>
</protein>
<gene>
    <name evidence="1" type="ORF">JHL16_34415</name>
</gene>
<sequence>MPDAVKPPEPALPPAMQLIQMASAYWVSRIVHAAAELGLADHLAQGPLSAADIAGKAKLNAPALHRLMRSLAGLGILDEGEDKRFALTPLGEALKSGKAVAGSARAAVLTLASPWFSTAMDQLSESVRSGATAFEKINGMPVFDFLGQRPEAASLFSETMVGIHGSEPPAVAEAYDFSGLKTVVDVGGATGNMLAAILLRHKSLRGILADLPHVVKDAPAFLSAKGVSDRVSISPHNFFDSVPAGGDAYVLSHILHDWSEAQCLTILRNLHKAMTADARLLIVEMVLPGRNEPHFGKILDMVMLAVPGGEERTGEEYRALLAKAGFKLTRIVPTASPVSVIEAVKA</sequence>
<evidence type="ECO:0000313" key="2">
    <source>
        <dbReference type="Proteomes" id="UP000616151"/>
    </source>
</evidence>
<evidence type="ECO:0000313" key="1">
    <source>
        <dbReference type="EMBL" id="MBK1871511.1"/>
    </source>
</evidence>
<comment type="caution">
    <text evidence="1">The sequence shown here is derived from an EMBL/GenBank/DDBJ whole genome shotgun (WGS) entry which is preliminary data.</text>
</comment>
<organism evidence="1 2">
    <name type="scientific">Taklimakanibacter albus</name>
    <dbReference type="NCBI Taxonomy" id="2800327"/>
    <lineage>
        <taxon>Bacteria</taxon>
        <taxon>Pseudomonadati</taxon>
        <taxon>Pseudomonadota</taxon>
        <taxon>Alphaproteobacteria</taxon>
        <taxon>Hyphomicrobiales</taxon>
        <taxon>Aestuariivirgaceae</taxon>
        <taxon>Taklimakanibacter</taxon>
    </lineage>
</organism>
<dbReference type="Proteomes" id="UP000616151">
    <property type="component" value="Unassembled WGS sequence"/>
</dbReference>
<dbReference type="EMBL" id="JAENHL010000008">
    <property type="protein sequence ID" value="MBK1871511.1"/>
    <property type="molecule type" value="Genomic_DNA"/>
</dbReference>